<dbReference type="AlphaFoldDB" id="A0A1G2DWT8"/>
<gene>
    <name evidence="1" type="ORF">A2V72_00230</name>
</gene>
<reference evidence="1 2" key="1">
    <citation type="journal article" date="2016" name="Nat. Commun.">
        <title>Thousands of microbial genomes shed light on interconnected biogeochemical processes in an aquifer system.</title>
        <authorList>
            <person name="Anantharaman K."/>
            <person name="Brown C.T."/>
            <person name="Hug L.A."/>
            <person name="Sharon I."/>
            <person name="Castelle C.J."/>
            <person name="Probst A.J."/>
            <person name="Thomas B.C."/>
            <person name="Singh A."/>
            <person name="Wilkins M.J."/>
            <person name="Karaoz U."/>
            <person name="Brodie E.L."/>
            <person name="Williams K.H."/>
            <person name="Hubbard S.S."/>
            <person name="Banfield J.F."/>
        </authorList>
    </citation>
    <scope>NUCLEOTIDE SEQUENCE [LARGE SCALE GENOMIC DNA]</scope>
</reference>
<proteinExistence type="predicted"/>
<evidence type="ECO:0000313" key="1">
    <source>
        <dbReference type="EMBL" id="OGZ17450.1"/>
    </source>
</evidence>
<sequence length="62" mass="7237">MDEKKSRALMIIIQKIIGRYHQGLISLDEPSFELFELAKRIQRAKNEKTFQDALKALATFNK</sequence>
<protein>
    <submittedName>
        <fullName evidence="1">Uncharacterized protein</fullName>
    </submittedName>
</protein>
<name>A0A1G2DWT8_9BACT</name>
<dbReference type="Proteomes" id="UP000178893">
    <property type="component" value="Unassembled WGS sequence"/>
</dbReference>
<dbReference type="EMBL" id="MHLW01000037">
    <property type="protein sequence ID" value="OGZ17450.1"/>
    <property type="molecule type" value="Genomic_DNA"/>
</dbReference>
<accession>A0A1G2DWT8</accession>
<evidence type="ECO:0000313" key="2">
    <source>
        <dbReference type="Proteomes" id="UP000178893"/>
    </source>
</evidence>
<organism evidence="1 2">
    <name type="scientific">Candidatus Nealsonbacteria bacterium RBG_13_37_56</name>
    <dbReference type="NCBI Taxonomy" id="1801661"/>
    <lineage>
        <taxon>Bacteria</taxon>
        <taxon>Candidatus Nealsoniibacteriota</taxon>
    </lineage>
</organism>
<comment type="caution">
    <text evidence="1">The sequence shown here is derived from an EMBL/GenBank/DDBJ whole genome shotgun (WGS) entry which is preliminary data.</text>
</comment>